<feature type="coiled-coil region" evidence="1">
    <location>
        <begin position="189"/>
        <end position="223"/>
    </location>
</feature>
<accession>A0AAW4HHT9</accession>
<keyword evidence="3" id="KW-0472">Membrane</keyword>
<organism evidence="4 5">
    <name type="scientific">Vibrio vulnificus</name>
    <dbReference type="NCBI Taxonomy" id="672"/>
    <lineage>
        <taxon>Bacteria</taxon>
        <taxon>Pseudomonadati</taxon>
        <taxon>Pseudomonadota</taxon>
        <taxon>Gammaproteobacteria</taxon>
        <taxon>Vibrionales</taxon>
        <taxon>Vibrionaceae</taxon>
        <taxon>Vibrio</taxon>
    </lineage>
</organism>
<keyword evidence="1" id="KW-0175">Coiled coil</keyword>
<comment type="caution">
    <text evidence="4">The sequence shown here is derived from an EMBL/GenBank/DDBJ whole genome shotgun (WGS) entry which is preliminary data.</text>
</comment>
<protein>
    <submittedName>
        <fullName evidence="4">Uncharacterized protein</fullName>
    </submittedName>
</protein>
<keyword evidence="3" id="KW-1133">Transmembrane helix</keyword>
<evidence type="ECO:0000256" key="3">
    <source>
        <dbReference type="SAM" id="Phobius"/>
    </source>
</evidence>
<evidence type="ECO:0000256" key="2">
    <source>
        <dbReference type="SAM" id="MobiDB-lite"/>
    </source>
</evidence>
<reference evidence="4" key="1">
    <citation type="submission" date="2021-03" db="EMBL/GenBank/DDBJ databases">
        <title>Study of the foodborne Vibrio vulnificus isolates from China.</title>
        <authorList>
            <person name="Zheng Z."/>
            <person name="Ye L."/>
        </authorList>
    </citation>
    <scope>NUCLEOTIDE SEQUENCE</scope>
    <source>
        <strain evidence="4">Vv1582</strain>
    </source>
</reference>
<sequence>MIPRNGKSPHFAFAKSDTTTGDRSYDETYSHEVAVDVLSSMKEMTIITRGQTFNFKFTQVYREPKLELPNGKVFYPDILCVFDKDQYPDEYERWGGKLVIEVTNTHKCEDDKKLEFELCNIPIFEFSITDSRKYPPERDNNRIDSITERNKHKERLEGWLQDSVCTDLIIDPISTQKHEAIRKILKSKMKDLIKVNDQHQLLIQDLESKIKLSEQQIIRLKKASQISSEEHKRLHHKISTLELTIAQQESTLANYKSSFEKFQSSAHRRLFKLKIWVWILIFFLLASNYEYLLILIHLVQRMTST</sequence>
<evidence type="ECO:0000313" key="5">
    <source>
        <dbReference type="Proteomes" id="UP000664056"/>
    </source>
</evidence>
<dbReference type="Proteomes" id="UP000664056">
    <property type="component" value="Unassembled WGS sequence"/>
</dbReference>
<proteinExistence type="predicted"/>
<dbReference type="AlphaFoldDB" id="A0AAW4HHT9"/>
<dbReference type="EMBL" id="JAFKOQ010000045">
    <property type="protein sequence ID" value="MBN8124555.1"/>
    <property type="molecule type" value="Genomic_DNA"/>
</dbReference>
<gene>
    <name evidence="4" type="ORF">J0J18_22850</name>
</gene>
<dbReference type="RefSeq" id="WP_146042361.1">
    <property type="nucleotide sequence ID" value="NZ_JAFKOQ010000045.1"/>
</dbReference>
<evidence type="ECO:0000313" key="4">
    <source>
        <dbReference type="EMBL" id="MBN8124555.1"/>
    </source>
</evidence>
<feature type="region of interest" description="Disordered" evidence="2">
    <location>
        <begin position="1"/>
        <end position="22"/>
    </location>
</feature>
<feature type="transmembrane region" description="Helical" evidence="3">
    <location>
        <begin position="275"/>
        <end position="299"/>
    </location>
</feature>
<keyword evidence="3" id="KW-0812">Transmembrane</keyword>
<name>A0AAW4HHT9_VIBVL</name>
<evidence type="ECO:0000256" key="1">
    <source>
        <dbReference type="SAM" id="Coils"/>
    </source>
</evidence>